<accession>A0A7W8HZ74</accession>
<dbReference type="RefSeq" id="WP_183255105.1">
    <property type="nucleotide sequence ID" value="NZ_BAAAFF010000001.1"/>
</dbReference>
<keyword evidence="1" id="KW-0732">Signal</keyword>
<organism evidence="2 3">
    <name type="scientific">Brevundimonas basaltis</name>
    <dbReference type="NCBI Taxonomy" id="472166"/>
    <lineage>
        <taxon>Bacteria</taxon>
        <taxon>Pseudomonadati</taxon>
        <taxon>Pseudomonadota</taxon>
        <taxon>Alphaproteobacteria</taxon>
        <taxon>Caulobacterales</taxon>
        <taxon>Caulobacteraceae</taxon>
        <taxon>Brevundimonas</taxon>
    </lineage>
</organism>
<feature type="signal peptide" evidence="1">
    <location>
        <begin position="1"/>
        <end position="20"/>
    </location>
</feature>
<evidence type="ECO:0000313" key="2">
    <source>
        <dbReference type="EMBL" id="MBB5292578.1"/>
    </source>
</evidence>
<gene>
    <name evidence="2" type="ORF">HNQ67_002102</name>
</gene>
<comment type="caution">
    <text evidence="2">The sequence shown here is derived from an EMBL/GenBank/DDBJ whole genome shotgun (WGS) entry which is preliminary data.</text>
</comment>
<feature type="chain" id="PRO_5030611449" evidence="1">
    <location>
        <begin position="21"/>
        <end position="215"/>
    </location>
</feature>
<sequence>MKRIIMGTAIWLLATGVAAAQEPKATPQEIAESRARADRLIADADAAGIFVNATRDDGLARATHVASGMTCSFDGGPEDRIHIFPGTPRGDDVGCISLDEATDIDPTLYATRHRPMPSQAAVLAGARQAIENRWPNAEPYTAGLPSMTLEGQPPTSSAAYKVELDGGQKLTMVLVSHRGEWSFKARATGPYDEPMGVALVAGVLFEAALIERPKD</sequence>
<keyword evidence="3" id="KW-1185">Reference proteome</keyword>
<evidence type="ECO:0000313" key="3">
    <source>
        <dbReference type="Proteomes" id="UP000566663"/>
    </source>
</evidence>
<name>A0A7W8HZ74_9CAUL</name>
<reference evidence="2 3" key="1">
    <citation type="submission" date="2020-08" db="EMBL/GenBank/DDBJ databases">
        <title>Genomic Encyclopedia of Type Strains, Phase IV (KMG-IV): sequencing the most valuable type-strain genomes for metagenomic binning, comparative biology and taxonomic classification.</title>
        <authorList>
            <person name="Goeker M."/>
        </authorList>
    </citation>
    <scope>NUCLEOTIDE SEQUENCE [LARGE SCALE GENOMIC DNA]</scope>
    <source>
        <strain evidence="2 3">DSM 25335</strain>
    </source>
</reference>
<proteinExistence type="predicted"/>
<protein>
    <submittedName>
        <fullName evidence="2">Uncharacterized protein</fullName>
    </submittedName>
</protein>
<dbReference type="AlphaFoldDB" id="A0A7W8HZ74"/>
<dbReference type="Proteomes" id="UP000566663">
    <property type="component" value="Unassembled WGS sequence"/>
</dbReference>
<dbReference type="EMBL" id="JACHFZ010000004">
    <property type="protein sequence ID" value="MBB5292578.1"/>
    <property type="molecule type" value="Genomic_DNA"/>
</dbReference>
<evidence type="ECO:0000256" key="1">
    <source>
        <dbReference type="SAM" id="SignalP"/>
    </source>
</evidence>